<name>A0A084AP12_STACB</name>
<evidence type="ECO:0000313" key="1">
    <source>
        <dbReference type="EMBL" id="KEY67041.1"/>
    </source>
</evidence>
<dbReference type="OrthoDB" id="4763081at2759"/>
<organism evidence="1 2">
    <name type="scientific">Stachybotrys chartarum (strain CBS 109288 / IBT 7711)</name>
    <name type="common">Toxic black mold</name>
    <name type="synonym">Stilbospora chartarum</name>
    <dbReference type="NCBI Taxonomy" id="1280523"/>
    <lineage>
        <taxon>Eukaryota</taxon>
        <taxon>Fungi</taxon>
        <taxon>Dikarya</taxon>
        <taxon>Ascomycota</taxon>
        <taxon>Pezizomycotina</taxon>
        <taxon>Sordariomycetes</taxon>
        <taxon>Hypocreomycetidae</taxon>
        <taxon>Hypocreales</taxon>
        <taxon>Stachybotryaceae</taxon>
        <taxon>Stachybotrys</taxon>
    </lineage>
</organism>
<keyword evidence="2" id="KW-1185">Reference proteome</keyword>
<evidence type="ECO:0000313" key="2">
    <source>
        <dbReference type="Proteomes" id="UP000028045"/>
    </source>
</evidence>
<dbReference type="EMBL" id="KL648635">
    <property type="protein sequence ID" value="KEY67041.1"/>
    <property type="molecule type" value="Genomic_DNA"/>
</dbReference>
<reference evidence="1 2" key="1">
    <citation type="journal article" date="2014" name="BMC Genomics">
        <title>Comparative genome sequencing reveals chemotype-specific gene clusters in the toxigenic black mold Stachybotrys.</title>
        <authorList>
            <person name="Semeiks J."/>
            <person name="Borek D."/>
            <person name="Otwinowski Z."/>
            <person name="Grishin N.V."/>
        </authorList>
    </citation>
    <scope>NUCLEOTIDE SEQUENCE [LARGE SCALE GENOMIC DNA]</scope>
    <source>
        <strain evidence="2">CBS 109288 / IBT 7711</strain>
    </source>
</reference>
<dbReference type="Proteomes" id="UP000028045">
    <property type="component" value="Unassembled WGS sequence"/>
</dbReference>
<dbReference type="HOGENOM" id="CLU_024198_0_0_1"/>
<sequence length="598" mass="67275">MDAAWSRRRPAFPPGHLSLRPQCGICGCAFVVEQDDIIGLIGSSDSSWLTYYTDPTPFIAYGSRMCHVHRWTLCRKQSCELCRRLPETATVHVECFRNFRIKCAHDQALDRVWRYAAWCKPWRQAPTYSLPNESFVSKESLAVVAKAYSIQQLTEMPPEIVQHIRKYSSTAIFWRLVVSSDVAKHLSSLENNNLVSSSLEQISDWNRGSPPTFSLAPLSSTTIVRLWIDWKGIKMIETFPRGESKYSPKRFDNMLFVIKEPKDLVNITAHYQDGQLRLELAGGLPKLQLWDTPTPPKAPLPGEFISEGSAAASHRFCTINLGTITGLTFTYNNANLLVAIHGHTSAHPYAEIPPESLTVQGKKTACWIYVPLPAPDEIVGISVKTLDTTYPWIKPWFLIQTKLAGEIVVGPWHPGRFQIHKLSSSPKSLMTDRAELSPVAIVGAYPRPYFERSARSRQREIGVVPVNHPSSFPTAEGCCYFSFAPLQDVTSITIFYLNDNDICRGILLEYANGGQRALGECRIGHDRCKRYGNIATLCIQTKAQIRPGSKTRPPVAKVICSETKRHQHEPGEESKCSELKGVLHFWFTPNMSFVEVIQ</sequence>
<gene>
    <name evidence="1" type="ORF">S7711_04722</name>
</gene>
<dbReference type="AlphaFoldDB" id="A0A084AP12"/>
<protein>
    <submittedName>
        <fullName evidence="1">Uncharacterized protein</fullName>
    </submittedName>
</protein>
<proteinExistence type="predicted"/>
<accession>A0A084AP12</accession>